<evidence type="ECO:0000256" key="7">
    <source>
        <dbReference type="HAMAP-Rule" id="MF_00523"/>
    </source>
</evidence>
<keyword evidence="6 7" id="KW-0012">Acyltransferase</keyword>
<evidence type="ECO:0000313" key="9">
    <source>
        <dbReference type="EMBL" id="REI40313.1"/>
    </source>
</evidence>
<dbReference type="RefSeq" id="WP_114642990.1">
    <property type="nucleotide sequence ID" value="NZ_JAACIO010000015.1"/>
</dbReference>
<evidence type="ECO:0000256" key="2">
    <source>
        <dbReference type="ARBA" id="ARBA00022556"/>
    </source>
</evidence>
<dbReference type="Pfam" id="PF14602">
    <property type="entry name" value="Hexapep_2"/>
    <property type="match status" value="2"/>
</dbReference>
<dbReference type="PROSITE" id="PS00101">
    <property type="entry name" value="HEXAPEP_TRANSFERASES"/>
    <property type="match status" value="3"/>
</dbReference>
<dbReference type="PANTHER" id="PTHR43378">
    <property type="entry name" value="UDP-3-O-ACYLGLUCOSAMINE N-ACYLTRANSFERASE"/>
    <property type="match status" value="1"/>
</dbReference>
<evidence type="ECO:0000256" key="5">
    <source>
        <dbReference type="ARBA" id="ARBA00023098"/>
    </source>
</evidence>
<dbReference type="SUPFAM" id="SSF51161">
    <property type="entry name" value="Trimeric LpxA-like enzymes"/>
    <property type="match status" value="1"/>
</dbReference>
<dbReference type="InterPro" id="IPR007691">
    <property type="entry name" value="LpxD"/>
</dbReference>
<feature type="active site" description="Proton acceptor" evidence="7">
    <location>
        <position position="233"/>
    </location>
</feature>
<dbReference type="Pfam" id="PF04613">
    <property type="entry name" value="LpxD"/>
    <property type="match status" value="1"/>
</dbReference>
<sequence>MYNLEKLSALLGGEIKGDKVQEITGLAPFFQARKGEVTFAAEDKFLMKLGETDATVLVVPELEEYLPDKTYIVVEKNPRELMPILLKFFKKEVMFPIKAIEDSAVIGEGVKIAPNVYIGHGAKIGSDVTIHPNVYIGQDVEIGDGSVIYPNAVIREFCILGKNCILQPGAVIGSDGFGYTKVDGNNIKIEQIGRVILENDVEIGANTTIDRGAIGDTIIKEYTKIDNLVQLGHNGIIGKNCFIISQVGIAGSTEVGDNCTLAGQVGVAGHLKIGDNVVLGAKSGVTGNIAPNQVLSGNPPVSVKEHLRIKASLKKLPELVKKVKKLGKN</sequence>
<reference evidence="9 10" key="1">
    <citation type="submission" date="2018-08" db="EMBL/GenBank/DDBJ databases">
        <title>Draft genome sequence of Psychrilyobacter sp. strain SD5 isolated from Black Sea water.</title>
        <authorList>
            <person name="Yadav S."/>
            <person name="Villanueva L."/>
            <person name="Damste J.S.S."/>
        </authorList>
    </citation>
    <scope>NUCLEOTIDE SEQUENCE [LARGE SCALE GENOMIC DNA]</scope>
    <source>
        <strain evidence="9 10">SD5</strain>
    </source>
</reference>
<evidence type="ECO:0000256" key="4">
    <source>
        <dbReference type="ARBA" id="ARBA00022737"/>
    </source>
</evidence>
<comment type="pathway">
    <text evidence="7">Bacterial outer membrane biogenesis; LPS lipid A biosynthesis.</text>
</comment>
<keyword evidence="3 7" id="KW-0808">Transferase</keyword>
<proteinExistence type="inferred from homology"/>
<comment type="subunit">
    <text evidence="7">Homotrimer.</text>
</comment>
<dbReference type="Proteomes" id="UP000263486">
    <property type="component" value="Unassembled WGS sequence"/>
</dbReference>
<dbReference type="EC" id="2.3.1.191" evidence="7"/>
<dbReference type="NCBIfam" id="NF002060">
    <property type="entry name" value="PRK00892.1"/>
    <property type="match status" value="1"/>
</dbReference>
<comment type="function">
    <text evidence="7">Catalyzes the N-acylation of UDP-3-O-acylglucosamine using 3-hydroxyacyl-ACP as the acyl donor. Is involved in the biosynthesis of lipid A, a phosphorylated glycolipid that anchors the lipopolysaccharide to the outer membrane of the cell.</text>
</comment>
<keyword evidence="2 7" id="KW-0441">Lipid A biosynthesis</keyword>
<organism evidence="9 10">
    <name type="scientific">Psychrilyobacter piezotolerans</name>
    <dbReference type="NCBI Taxonomy" id="2293438"/>
    <lineage>
        <taxon>Bacteria</taxon>
        <taxon>Fusobacteriati</taxon>
        <taxon>Fusobacteriota</taxon>
        <taxon>Fusobacteriia</taxon>
        <taxon>Fusobacteriales</taxon>
        <taxon>Fusobacteriaceae</taxon>
        <taxon>Psychrilyobacter</taxon>
    </lineage>
</organism>
<comment type="catalytic activity">
    <reaction evidence="7">
        <text>a UDP-3-O-[(3R)-3-hydroxyacyl]-alpha-D-glucosamine + a (3R)-hydroxyacyl-[ACP] = a UDP-2-N,3-O-bis[(3R)-3-hydroxyacyl]-alpha-D-glucosamine + holo-[ACP] + H(+)</text>
        <dbReference type="Rhea" id="RHEA:53836"/>
        <dbReference type="Rhea" id="RHEA-COMP:9685"/>
        <dbReference type="Rhea" id="RHEA-COMP:9945"/>
        <dbReference type="ChEBI" id="CHEBI:15378"/>
        <dbReference type="ChEBI" id="CHEBI:64479"/>
        <dbReference type="ChEBI" id="CHEBI:78827"/>
        <dbReference type="ChEBI" id="CHEBI:137740"/>
        <dbReference type="ChEBI" id="CHEBI:137748"/>
        <dbReference type="EC" id="2.3.1.191"/>
    </reaction>
</comment>
<evidence type="ECO:0000256" key="1">
    <source>
        <dbReference type="ARBA" id="ARBA00022516"/>
    </source>
</evidence>
<dbReference type="EMBL" id="QUAJ01000021">
    <property type="protein sequence ID" value="REI40313.1"/>
    <property type="molecule type" value="Genomic_DNA"/>
</dbReference>
<comment type="caution">
    <text evidence="9">The sequence shown here is derived from an EMBL/GenBank/DDBJ whole genome shotgun (WGS) entry which is preliminary data.</text>
</comment>
<dbReference type="Gene3D" id="3.40.1390.10">
    <property type="entry name" value="MurE/MurF, N-terminal domain"/>
    <property type="match status" value="1"/>
</dbReference>
<dbReference type="NCBIfam" id="TIGR01853">
    <property type="entry name" value="lipid_A_lpxD"/>
    <property type="match status" value="1"/>
</dbReference>
<dbReference type="Pfam" id="PF00132">
    <property type="entry name" value="Hexapep"/>
    <property type="match status" value="2"/>
</dbReference>
<dbReference type="InterPro" id="IPR020573">
    <property type="entry name" value="UDP_GlcNAc_AcTrfase_non-rep"/>
</dbReference>
<keyword evidence="10" id="KW-1185">Reference proteome</keyword>
<evidence type="ECO:0000313" key="10">
    <source>
        <dbReference type="Proteomes" id="UP000263486"/>
    </source>
</evidence>
<evidence type="ECO:0000259" key="8">
    <source>
        <dbReference type="Pfam" id="PF04613"/>
    </source>
</evidence>
<name>A0ABX9KFA7_9FUSO</name>
<dbReference type="InterPro" id="IPR011004">
    <property type="entry name" value="Trimer_LpxA-like_sf"/>
</dbReference>
<dbReference type="PANTHER" id="PTHR43378:SF2">
    <property type="entry name" value="UDP-3-O-ACYLGLUCOSAMINE N-ACYLTRANSFERASE 1, MITOCHONDRIAL-RELATED"/>
    <property type="match status" value="1"/>
</dbReference>
<dbReference type="InterPro" id="IPR001451">
    <property type="entry name" value="Hexapep"/>
</dbReference>
<dbReference type="GO" id="GO:0103118">
    <property type="term" value="F:UDP-3-O-[(3R)-3-hydroxyacyl]-glucosamine N-acyltransferase activity"/>
    <property type="evidence" value="ECO:0007669"/>
    <property type="project" value="UniProtKB-EC"/>
</dbReference>
<dbReference type="InterPro" id="IPR018357">
    <property type="entry name" value="Hexapep_transf_CS"/>
</dbReference>
<keyword evidence="1 7" id="KW-0444">Lipid biosynthesis</keyword>
<evidence type="ECO:0000256" key="6">
    <source>
        <dbReference type="ARBA" id="ARBA00023315"/>
    </source>
</evidence>
<evidence type="ECO:0000256" key="3">
    <source>
        <dbReference type="ARBA" id="ARBA00022679"/>
    </source>
</evidence>
<gene>
    <name evidence="7 9" type="primary">lpxD</name>
    <name evidence="9" type="ORF">DYH56_11350</name>
</gene>
<dbReference type="CDD" id="cd03352">
    <property type="entry name" value="LbH_LpxD"/>
    <property type="match status" value="1"/>
</dbReference>
<dbReference type="HAMAP" id="MF_00523">
    <property type="entry name" value="LpxD"/>
    <property type="match status" value="1"/>
</dbReference>
<dbReference type="Gene3D" id="2.160.10.10">
    <property type="entry name" value="Hexapeptide repeat proteins"/>
    <property type="match status" value="1"/>
</dbReference>
<protein>
    <recommendedName>
        <fullName evidence="7">UDP-3-O-acylglucosamine N-acyltransferase</fullName>
        <ecNumber evidence="7">2.3.1.191</ecNumber>
    </recommendedName>
</protein>
<keyword evidence="4 7" id="KW-0677">Repeat</keyword>
<feature type="domain" description="UDP-3-O-[3-hydroxymyristoyl] glucosamine N-acyltransferase non-repeat region" evidence="8">
    <location>
        <begin position="22"/>
        <end position="87"/>
    </location>
</feature>
<comment type="similarity">
    <text evidence="7">Belongs to the transferase hexapeptide repeat family. LpxD subfamily.</text>
</comment>
<accession>A0ABX9KFA7</accession>
<keyword evidence="5 7" id="KW-0443">Lipid metabolism</keyword>